<protein>
    <recommendedName>
        <fullName evidence="3">2-amino-4-hydroxy-6-hydroxymethyldihydropteridine diphosphokinase</fullName>
        <ecNumber evidence="3">2.7.6.3</ecNumber>
    </recommendedName>
</protein>
<name>A0A1G7U3I0_9MICO</name>
<evidence type="ECO:0000256" key="8">
    <source>
        <dbReference type="ARBA" id="ARBA00022909"/>
    </source>
</evidence>
<keyword evidence="4" id="KW-0808">Transferase</keyword>
<dbReference type="GO" id="GO:0003848">
    <property type="term" value="F:2-amino-4-hydroxy-6-hydroxymethyldihydropteridine diphosphokinase activity"/>
    <property type="evidence" value="ECO:0007669"/>
    <property type="project" value="UniProtKB-EC"/>
</dbReference>
<comment type="pathway">
    <text evidence="2">Cofactor biosynthesis; tetrahydrofolate biosynthesis; 2-amino-4-hydroxy-6-hydroxymethyl-7,8-dihydropteridine diphosphate from 7,8-dihydroneopterin triphosphate: step 4/4.</text>
</comment>
<dbReference type="STRING" id="370764.SAMN04489810_0241"/>
<dbReference type="AlphaFoldDB" id="A0A1G7U3I0"/>
<dbReference type="OrthoDB" id="9808041at2"/>
<comment type="catalytic activity">
    <reaction evidence="1">
        <text>6-hydroxymethyl-7,8-dihydropterin + ATP = (7,8-dihydropterin-6-yl)methyl diphosphate + AMP + H(+)</text>
        <dbReference type="Rhea" id="RHEA:11412"/>
        <dbReference type="ChEBI" id="CHEBI:15378"/>
        <dbReference type="ChEBI" id="CHEBI:30616"/>
        <dbReference type="ChEBI" id="CHEBI:44841"/>
        <dbReference type="ChEBI" id="CHEBI:72950"/>
        <dbReference type="ChEBI" id="CHEBI:456215"/>
        <dbReference type="EC" id="2.7.6.3"/>
    </reaction>
</comment>
<dbReference type="CDD" id="cd00483">
    <property type="entry name" value="HPPK"/>
    <property type="match status" value="1"/>
</dbReference>
<keyword evidence="11" id="KW-1185">Reference proteome</keyword>
<evidence type="ECO:0000256" key="2">
    <source>
        <dbReference type="ARBA" id="ARBA00005051"/>
    </source>
</evidence>
<keyword evidence="7" id="KW-0067">ATP-binding</keyword>
<gene>
    <name evidence="10" type="ORF">SAMN04489810_0241</name>
</gene>
<dbReference type="Gene3D" id="3.30.70.560">
    <property type="entry name" value="7,8-Dihydro-6-hydroxymethylpterin-pyrophosphokinase HPPK"/>
    <property type="match status" value="1"/>
</dbReference>
<keyword evidence="5" id="KW-0547">Nucleotide-binding</keyword>
<evidence type="ECO:0000256" key="6">
    <source>
        <dbReference type="ARBA" id="ARBA00022777"/>
    </source>
</evidence>
<dbReference type="GO" id="GO:0046656">
    <property type="term" value="P:folic acid biosynthetic process"/>
    <property type="evidence" value="ECO:0007669"/>
    <property type="project" value="UniProtKB-KW"/>
</dbReference>
<evidence type="ECO:0000256" key="5">
    <source>
        <dbReference type="ARBA" id="ARBA00022741"/>
    </source>
</evidence>
<evidence type="ECO:0000256" key="7">
    <source>
        <dbReference type="ARBA" id="ARBA00022840"/>
    </source>
</evidence>
<keyword evidence="8" id="KW-0289">Folate biosynthesis</keyword>
<keyword evidence="6 10" id="KW-0418">Kinase</keyword>
<dbReference type="InterPro" id="IPR000550">
    <property type="entry name" value="Hppk"/>
</dbReference>
<accession>A0A1G7U3I0</accession>
<dbReference type="NCBIfam" id="TIGR01498">
    <property type="entry name" value="folK"/>
    <property type="match status" value="1"/>
</dbReference>
<dbReference type="RefSeq" id="WP_091485165.1">
    <property type="nucleotide sequence ID" value="NZ_LT629692.1"/>
</dbReference>
<dbReference type="EMBL" id="LT629692">
    <property type="protein sequence ID" value="SDG41821.1"/>
    <property type="molecule type" value="Genomic_DNA"/>
</dbReference>
<evidence type="ECO:0000313" key="10">
    <source>
        <dbReference type="EMBL" id="SDG41821.1"/>
    </source>
</evidence>
<dbReference type="PANTHER" id="PTHR43071:SF1">
    <property type="entry name" value="2-AMINO-4-HYDROXY-6-HYDROXYMETHYLDIHYDROPTERIDINE PYROPHOSPHOKINASE"/>
    <property type="match status" value="1"/>
</dbReference>
<feature type="domain" description="7,8-dihydro-6-hydroxymethylpterin-pyrophosphokinase" evidence="9">
    <location>
        <begin position="24"/>
        <end position="163"/>
    </location>
</feature>
<dbReference type="PANTHER" id="PTHR43071">
    <property type="entry name" value="2-AMINO-4-HYDROXY-6-HYDROXYMETHYLDIHYDROPTERIDINE PYROPHOSPHOKINASE"/>
    <property type="match status" value="1"/>
</dbReference>
<dbReference type="UniPathway" id="UPA00077">
    <property type="reaction ID" value="UER00155"/>
</dbReference>
<dbReference type="EC" id="2.7.6.3" evidence="3"/>
<dbReference type="GO" id="GO:0046654">
    <property type="term" value="P:tetrahydrofolate biosynthetic process"/>
    <property type="evidence" value="ECO:0007669"/>
    <property type="project" value="UniProtKB-UniPathway"/>
</dbReference>
<evidence type="ECO:0000256" key="1">
    <source>
        <dbReference type="ARBA" id="ARBA00000198"/>
    </source>
</evidence>
<dbReference type="InterPro" id="IPR035907">
    <property type="entry name" value="Hppk_sf"/>
</dbReference>
<proteinExistence type="predicted"/>
<dbReference type="SUPFAM" id="SSF55083">
    <property type="entry name" value="6-hydroxymethyl-7,8-dihydropterin pyrophosphokinase, HPPK"/>
    <property type="match status" value="1"/>
</dbReference>
<reference evidence="10 11" key="1">
    <citation type="submission" date="2016-10" db="EMBL/GenBank/DDBJ databases">
        <authorList>
            <person name="de Groot N.N."/>
        </authorList>
    </citation>
    <scope>NUCLEOTIDE SEQUENCE [LARGE SCALE GENOMIC DNA]</scope>
    <source>
        <strain evidence="10 11">DSM 23142</strain>
    </source>
</reference>
<evidence type="ECO:0000313" key="11">
    <source>
        <dbReference type="Proteomes" id="UP000199009"/>
    </source>
</evidence>
<organism evidence="10 11">
    <name type="scientific">Microbacterium pygmaeum</name>
    <dbReference type="NCBI Taxonomy" id="370764"/>
    <lineage>
        <taxon>Bacteria</taxon>
        <taxon>Bacillati</taxon>
        <taxon>Actinomycetota</taxon>
        <taxon>Actinomycetes</taxon>
        <taxon>Micrococcales</taxon>
        <taxon>Microbacteriaceae</taxon>
        <taxon>Microbacterium</taxon>
    </lineage>
</organism>
<dbReference type="Proteomes" id="UP000199009">
    <property type="component" value="Chromosome I"/>
</dbReference>
<dbReference type="Pfam" id="PF01288">
    <property type="entry name" value="HPPK"/>
    <property type="match status" value="1"/>
</dbReference>
<evidence type="ECO:0000259" key="9">
    <source>
        <dbReference type="Pfam" id="PF01288"/>
    </source>
</evidence>
<dbReference type="GO" id="GO:0016301">
    <property type="term" value="F:kinase activity"/>
    <property type="evidence" value="ECO:0007669"/>
    <property type="project" value="UniProtKB-KW"/>
</dbReference>
<dbReference type="GO" id="GO:0005524">
    <property type="term" value="F:ATP binding"/>
    <property type="evidence" value="ECO:0007669"/>
    <property type="project" value="UniProtKB-KW"/>
</dbReference>
<evidence type="ECO:0000256" key="4">
    <source>
        <dbReference type="ARBA" id="ARBA00022679"/>
    </source>
</evidence>
<sequence length="188" mass="19838">MSRRLAHGADGAPAPETRASVRAVIALGANLGDRAATLGHAVADLGRLPLTDDVLASAAIETIAMKPDGPDAAAPAYLNAVAIVTTRLAPTVLLAYLHAIEARYRRERAAVRSASDPGWEDRTLDLDLIVYGDVRSDDPALLLPHPRAGERDFVLIPWLSIDPDAELAGAGRIDELLAALQRDDGESA</sequence>
<evidence type="ECO:0000256" key="3">
    <source>
        <dbReference type="ARBA" id="ARBA00013253"/>
    </source>
</evidence>